<dbReference type="Proteomes" id="UP000485484">
    <property type="component" value="Unassembled WGS sequence"/>
</dbReference>
<gene>
    <name evidence="1" type="ORF">BWY73_01582</name>
</gene>
<name>A0A1V5M721_UNCT6</name>
<sequence length="36" mass="3781">MAAAKKAKCAGKTVDGKKCKNNAVGKSKFCATHKKK</sequence>
<accession>A0A1V5M721</accession>
<reference evidence="1" key="1">
    <citation type="submission" date="2017-02" db="EMBL/GenBank/DDBJ databases">
        <title>Delving into the versatile metabolic prowess of the omnipresent phylum Bacteroidetes.</title>
        <authorList>
            <person name="Nobu M.K."/>
            <person name="Mei R."/>
            <person name="Narihiro T."/>
            <person name="Kuroda K."/>
            <person name="Liu W.-T."/>
        </authorList>
    </citation>
    <scope>NUCLEOTIDE SEQUENCE</scope>
    <source>
        <strain evidence="1">ADurb.Bin417</strain>
    </source>
</reference>
<dbReference type="EMBL" id="MWAK01000422">
    <property type="protein sequence ID" value="OPZ89023.1"/>
    <property type="molecule type" value="Genomic_DNA"/>
</dbReference>
<proteinExistence type="predicted"/>
<organism evidence="1">
    <name type="scientific">candidate division TA06 bacterium ADurb.Bin417</name>
    <dbReference type="NCBI Taxonomy" id="1852828"/>
    <lineage>
        <taxon>Bacteria</taxon>
        <taxon>Bacteria division TA06</taxon>
    </lineage>
</organism>
<dbReference type="AlphaFoldDB" id="A0A1V5M721"/>
<comment type="caution">
    <text evidence="1">The sequence shown here is derived from an EMBL/GenBank/DDBJ whole genome shotgun (WGS) entry which is preliminary data.</text>
</comment>
<protein>
    <submittedName>
        <fullName evidence="1">Uncharacterized protein</fullName>
    </submittedName>
</protein>
<evidence type="ECO:0000313" key="1">
    <source>
        <dbReference type="EMBL" id="OPZ89023.1"/>
    </source>
</evidence>